<reference evidence="2" key="1">
    <citation type="journal article" date="2019" name="Int. J. Syst. Evol. Microbiol.">
        <title>The Global Catalogue of Microorganisms (GCM) 10K type strain sequencing project: providing services to taxonomists for standard genome sequencing and annotation.</title>
        <authorList>
            <consortium name="The Broad Institute Genomics Platform"/>
            <consortium name="The Broad Institute Genome Sequencing Center for Infectious Disease"/>
            <person name="Wu L."/>
            <person name="Ma J."/>
        </authorList>
    </citation>
    <scope>NUCLEOTIDE SEQUENCE [LARGE SCALE GENOMIC DNA]</scope>
    <source>
        <strain evidence="2">JCM 17442</strain>
    </source>
</reference>
<organism evidence="1 2">
    <name type="scientific">Frondihabitans peucedani</name>
    <dbReference type="NCBI Taxonomy" id="598626"/>
    <lineage>
        <taxon>Bacteria</taxon>
        <taxon>Bacillati</taxon>
        <taxon>Actinomycetota</taxon>
        <taxon>Actinomycetes</taxon>
        <taxon>Micrococcales</taxon>
        <taxon>Microbacteriaceae</taxon>
        <taxon>Frondihabitans</taxon>
    </lineage>
</organism>
<dbReference type="Proteomes" id="UP001501594">
    <property type="component" value="Unassembled WGS sequence"/>
</dbReference>
<dbReference type="EMBL" id="BAABAU010000001">
    <property type="protein sequence ID" value="GAA4264833.1"/>
    <property type="molecule type" value="Genomic_DNA"/>
</dbReference>
<comment type="caution">
    <text evidence="1">The sequence shown here is derived from an EMBL/GenBank/DDBJ whole genome shotgun (WGS) entry which is preliminary data.</text>
</comment>
<name>A0ABP8DXX4_9MICO</name>
<protein>
    <submittedName>
        <fullName evidence="1">Uncharacterized protein</fullName>
    </submittedName>
</protein>
<evidence type="ECO:0000313" key="2">
    <source>
        <dbReference type="Proteomes" id="UP001501594"/>
    </source>
</evidence>
<sequence length="61" mass="6697">MNGYILYRQSDGSIGRVEEQRSSRASLKKILEDSVPPGHAVLGIVFGPKEQSRLQVLRAAS</sequence>
<evidence type="ECO:0000313" key="1">
    <source>
        <dbReference type="EMBL" id="GAA4264833.1"/>
    </source>
</evidence>
<accession>A0ABP8DXX4</accession>
<keyword evidence="2" id="KW-1185">Reference proteome</keyword>
<gene>
    <name evidence="1" type="ORF">GCM10022256_04450</name>
</gene>
<proteinExistence type="predicted"/>
<dbReference type="RefSeq" id="WP_344793408.1">
    <property type="nucleotide sequence ID" value="NZ_BAABAU010000001.1"/>
</dbReference>